<protein>
    <submittedName>
        <fullName evidence="1">Uncharacterized protein</fullName>
    </submittedName>
</protein>
<dbReference type="EMBL" id="JAJOMB010000003">
    <property type="protein sequence ID" value="MCD5310870.1"/>
    <property type="molecule type" value="Genomic_DNA"/>
</dbReference>
<evidence type="ECO:0000313" key="2">
    <source>
        <dbReference type="Proteomes" id="UP001138997"/>
    </source>
</evidence>
<organism evidence="1 2">
    <name type="scientific">Kineosporia babensis</name>
    <dbReference type="NCBI Taxonomy" id="499548"/>
    <lineage>
        <taxon>Bacteria</taxon>
        <taxon>Bacillati</taxon>
        <taxon>Actinomycetota</taxon>
        <taxon>Actinomycetes</taxon>
        <taxon>Kineosporiales</taxon>
        <taxon>Kineosporiaceae</taxon>
        <taxon>Kineosporia</taxon>
    </lineage>
</organism>
<reference evidence="1" key="1">
    <citation type="submission" date="2021-11" db="EMBL/GenBank/DDBJ databases">
        <title>Streptomyces corallinus and Kineosporia corallina sp. nov., two new coral-derived marine actinobacteria.</title>
        <authorList>
            <person name="Buangrab K."/>
            <person name="Sutthacheep M."/>
            <person name="Yeemin T."/>
            <person name="Harunari E."/>
            <person name="Igarashi Y."/>
            <person name="Sripreechasak P."/>
            <person name="Kanchanasin P."/>
            <person name="Tanasupawat S."/>
            <person name="Phongsopitanun W."/>
        </authorList>
    </citation>
    <scope>NUCLEOTIDE SEQUENCE</scope>
    <source>
        <strain evidence="1">JCM 31032</strain>
    </source>
</reference>
<dbReference type="RefSeq" id="WP_231440046.1">
    <property type="nucleotide sequence ID" value="NZ_JAJOMB010000003.1"/>
</dbReference>
<dbReference type="Proteomes" id="UP001138997">
    <property type="component" value="Unassembled WGS sequence"/>
</dbReference>
<proteinExistence type="predicted"/>
<dbReference type="AlphaFoldDB" id="A0A9X1STS6"/>
<keyword evidence="2" id="KW-1185">Reference proteome</keyword>
<name>A0A9X1STS6_9ACTN</name>
<accession>A0A9X1STS6</accession>
<comment type="caution">
    <text evidence="1">The sequence shown here is derived from an EMBL/GenBank/DDBJ whole genome shotgun (WGS) entry which is preliminary data.</text>
</comment>
<gene>
    <name evidence="1" type="ORF">LR394_08185</name>
</gene>
<sequence>MTIRTEHAKYCADPDAHALIGSPDDGSGLPEDWCISEVIEDGGTALQLIDSPTGPAVMQMVGQVRMPAASWTELVQRSLEAFTPHVPAQRRSAENPAPTT</sequence>
<evidence type="ECO:0000313" key="1">
    <source>
        <dbReference type="EMBL" id="MCD5310870.1"/>
    </source>
</evidence>